<dbReference type="GO" id="GO:0043531">
    <property type="term" value="F:ADP binding"/>
    <property type="evidence" value="ECO:0007669"/>
    <property type="project" value="InterPro"/>
</dbReference>
<feature type="non-terminal residue" evidence="2">
    <location>
        <position position="1"/>
    </location>
</feature>
<name>A0A067DBT6_CITSI</name>
<dbReference type="InterPro" id="IPR002182">
    <property type="entry name" value="NB-ARC"/>
</dbReference>
<dbReference type="Pfam" id="PF00931">
    <property type="entry name" value="NB-ARC"/>
    <property type="match status" value="1"/>
</dbReference>
<proteinExistence type="predicted"/>
<dbReference type="PANTHER" id="PTHR11017">
    <property type="entry name" value="LEUCINE-RICH REPEAT-CONTAINING PROTEIN"/>
    <property type="match status" value="1"/>
</dbReference>
<dbReference type="GO" id="GO:0006952">
    <property type="term" value="P:defense response"/>
    <property type="evidence" value="ECO:0007669"/>
    <property type="project" value="InterPro"/>
</dbReference>
<reference evidence="2 3" key="1">
    <citation type="submission" date="2014-04" db="EMBL/GenBank/DDBJ databases">
        <authorList>
            <consortium name="International Citrus Genome Consortium"/>
            <person name="Gmitter F."/>
            <person name="Chen C."/>
            <person name="Farmerie W."/>
            <person name="Harkins T."/>
            <person name="Desany B."/>
            <person name="Mohiuddin M."/>
            <person name="Kodira C."/>
            <person name="Borodovsky M."/>
            <person name="Lomsadze A."/>
            <person name="Burns P."/>
            <person name="Jenkins J."/>
            <person name="Prochnik S."/>
            <person name="Shu S."/>
            <person name="Chapman J."/>
            <person name="Pitluck S."/>
            <person name="Schmutz J."/>
            <person name="Rokhsar D."/>
        </authorList>
    </citation>
    <scope>NUCLEOTIDE SEQUENCE</scope>
</reference>
<gene>
    <name evidence="2" type="ORF">CISIN_1g040354mg</name>
</gene>
<evidence type="ECO:0000313" key="2">
    <source>
        <dbReference type="EMBL" id="KDO36081.1"/>
    </source>
</evidence>
<dbReference type="Proteomes" id="UP000027120">
    <property type="component" value="Unassembled WGS sequence"/>
</dbReference>
<dbReference type="AlphaFoldDB" id="A0A067DBT6"/>
<dbReference type="InterPro" id="IPR027417">
    <property type="entry name" value="P-loop_NTPase"/>
</dbReference>
<organism evidence="2 3">
    <name type="scientific">Citrus sinensis</name>
    <name type="common">Sweet orange</name>
    <name type="synonym">Citrus aurantium var. sinensis</name>
    <dbReference type="NCBI Taxonomy" id="2711"/>
    <lineage>
        <taxon>Eukaryota</taxon>
        <taxon>Viridiplantae</taxon>
        <taxon>Streptophyta</taxon>
        <taxon>Embryophyta</taxon>
        <taxon>Tracheophyta</taxon>
        <taxon>Spermatophyta</taxon>
        <taxon>Magnoliopsida</taxon>
        <taxon>eudicotyledons</taxon>
        <taxon>Gunneridae</taxon>
        <taxon>Pentapetalae</taxon>
        <taxon>rosids</taxon>
        <taxon>malvids</taxon>
        <taxon>Sapindales</taxon>
        <taxon>Rutaceae</taxon>
        <taxon>Aurantioideae</taxon>
        <taxon>Citrus</taxon>
    </lineage>
</organism>
<protein>
    <recommendedName>
        <fullName evidence="1">NB-ARC domain-containing protein</fullName>
    </recommendedName>
</protein>
<evidence type="ECO:0000313" key="3">
    <source>
        <dbReference type="Proteomes" id="UP000027120"/>
    </source>
</evidence>
<accession>A0A067DBT6</accession>
<dbReference type="PANTHER" id="PTHR11017:SF570">
    <property type="entry name" value="DISEASE RESISTANCE PROTEIN (TIR-NBS CLASS)-RELATED"/>
    <property type="match status" value="1"/>
</dbReference>
<feature type="domain" description="NB-ARC" evidence="1">
    <location>
        <begin position="93"/>
        <end position="168"/>
    </location>
</feature>
<dbReference type="Gene3D" id="3.40.50.300">
    <property type="entry name" value="P-loop containing nucleotide triphosphate hydrolases"/>
    <property type="match status" value="1"/>
</dbReference>
<dbReference type="SUPFAM" id="SSF52540">
    <property type="entry name" value="P-loop containing nucleoside triphosphate hydrolases"/>
    <property type="match status" value="1"/>
</dbReference>
<dbReference type="InterPro" id="IPR044974">
    <property type="entry name" value="Disease_R_plants"/>
</dbReference>
<dbReference type="EMBL" id="KK795929">
    <property type="protein sequence ID" value="KDO36081.1"/>
    <property type="molecule type" value="Genomic_DNA"/>
</dbReference>
<evidence type="ECO:0000259" key="1">
    <source>
        <dbReference type="Pfam" id="PF00931"/>
    </source>
</evidence>
<keyword evidence="3" id="KW-1185">Reference proteome</keyword>
<dbReference type="SMR" id="A0A067DBT6"/>
<sequence>PESKLIDEIFKEVLDWLDDTFQTENNNHLVGIESRTEEIESVLGVGSTMNICKLGISGSGDIGKITIAGAIFNKITRRFEEFPNIGLNFQSKRLTRKKLLIVFDDVHHPRQIDCLIECLDWFASASRIIIISRDKQALISCGVNKIYQMQELVHADALKLFSECAFEGDHPK</sequence>